<comment type="cofactor">
    <cofactor evidence="4">
        <name>Mg(2+)</name>
        <dbReference type="ChEBI" id="CHEBI:18420"/>
    </cofactor>
    <text evidence="4">Binds 2 magnesium ions per subunit.</text>
</comment>
<evidence type="ECO:0000313" key="5">
    <source>
        <dbReference type="EMBL" id="SEB85519.1"/>
    </source>
</evidence>
<feature type="active site" evidence="4">
    <location>
        <position position="305"/>
    </location>
</feature>
<dbReference type="SUPFAM" id="SSF64005">
    <property type="entry name" value="Undecaprenyl diphosphate synthase"/>
    <property type="match status" value="1"/>
</dbReference>
<dbReference type="HAMAP" id="MF_01139">
    <property type="entry name" value="ISPT"/>
    <property type="match status" value="1"/>
</dbReference>
<dbReference type="GO" id="GO:0033850">
    <property type="term" value="F:Z-farnesyl diphosphate synthase activity"/>
    <property type="evidence" value="ECO:0007669"/>
    <property type="project" value="TreeGrafter"/>
</dbReference>
<feature type="binding site" evidence="4">
    <location>
        <position position="305"/>
    </location>
    <ligand>
        <name>Mg(2+)</name>
        <dbReference type="ChEBI" id="CHEBI:18420"/>
    </ligand>
</feature>
<dbReference type="Gene3D" id="3.40.1180.10">
    <property type="entry name" value="Decaprenyl diphosphate synthase-like"/>
    <property type="match status" value="1"/>
</dbReference>
<dbReference type="InterPro" id="IPR002060">
    <property type="entry name" value="Squ/phyt_synthse"/>
</dbReference>
<feature type="binding site" evidence="4">
    <location>
        <position position="310"/>
    </location>
    <ligand>
        <name>substrate</name>
    </ligand>
</feature>
<dbReference type="InterPro" id="IPR001441">
    <property type="entry name" value="UPP_synth-like"/>
</dbReference>
<comment type="caution">
    <text evidence="4">Lacks conserved residue(s) required for the propagation of feature annotation.</text>
</comment>
<gene>
    <name evidence="5" type="ORF">SAMN04490357_0561</name>
</gene>
<dbReference type="PANTHER" id="PTHR10291">
    <property type="entry name" value="DEHYDRODOLICHYL DIPHOSPHATE SYNTHASE FAMILY MEMBER"/>
    <property type="match status" value="1"/>
</dbReference>
<feature type="active site" description="Proton acceptor" evidence="4">
    <location>
        <position position="353"/>
    </location>
</feature>
<sequence>MHRSEGEFGVAPELREAYEVCEAEVRRHLGRLWTAIGVLLPEAVRPFVYAIAGWVVCTDRIADEGPPGDRVERFARWRADTMADLRSGHSAHPVRRAFVDTVRGWDLDRALVEEYLETIAADCAAVPDFESFADLRRYLRGCSGATAELWAALAEPRGPEALRLVSVLAEACQMADLFEDLPADLAAGRCYLPKGDLRRLGLDMDDLRRGAPRETLDAFVDVQLAHWRTLLDEAVPVTGMVGKEYQPFVHSLLLGAQTHYDEVTLLRSEVLTAGIEPVRLDGEPVRRPARPVPGAVPGHIAVIMDGNRRWAQARGLPTPQGHRAGERATLRLVNAALRLGIRHLSVYAFSTENWERSQDELTALFEALADGIARNARWLHGLGVQVRWCGRRDRIDTSLASSIALVESMTCNNDVLMLTVCVDYGGREELTAAARALAAEAVSGAIRPEDIGPADLARHLYVPELPDVDLLVRTSGEQRISNFLPWHLAYAELFFDPVPWPDYDLARLRDAVTAYAARARRFGGDGALPAQTGHGKPARTG</sequence>
<reference evidence="5 6" key="1">
    <citation type="submission" date="2016-10" db="EMBL/GenBank/DDBJ databases">
        <authorList>
            <person name="de Groot N.N."/>
        </authorList>
    </citation>
    <scope>NUCLEOTIDE SEQUENCE [LARGE SCALE GENOMIC DNA]</scope>
    <source>
        <strain evidence="5 6">DSM 40306</strain>
    </source>
</reference>
<dbReference type="EC" id="2.5.1.-" evidence="4"/>
<dbReference type="CDD" id="cd00475">
    <property type="entry name" value="Cis_IPPS"/>
    <property type="match status" value="1"/>
</dbReference>
<dbReference type="GO" id="GO:0030145">
    <property type="term" value="F:manganese ion binding"/>
    <property type="evidence" value="ECO:0007669"/>
    <property type="project" value="TreeGrafter"/>
</dbReference>
<dbReference type="AlphaFoldDB" id="A0A1H4MRA7"/>
<feature type="binding site" evidence="4">
    <location>
        <position position="356"/>
    </location>
    <ligand>
        <name>substrate</name>
    </ligand>
</feature>
<dbReference type="GO" id="GO:0000287">
    <property type="term" value="F:magnesium ion binding"/>
    <property type="evidence" value="ECO:0007669"/>
    <property type="project" value="UniProtKB-UniRule"/>
</dbReference>
<feature type="binding site" evidence="4">
    <location>
        <position position="473"/>
    </location>
    <ligand>
        <name>substrate</name>
    </ligand>
</feature>
<organism evidence="5 6">
    <name type="scientific">Streptomyces misionensis</name>
    <dbReference type="NCBI Taxonomy" id="67331"/>
    <lineage>
        <taxon>Bacteria</taxon>
        <taxon>Bacillati</taxon>
        <taxon>Actinomycetota</taxon>
        <taxon>Actinomycetes</taxon>
        <taxon>Kitasatosporales</taxon>
        <taxon>Streptomycetaceae</taxon>
        <taxon>Streptomyces</taxon>
    </lineage>
</organism>
<feature type="binding site" evidence="4">
    <location>
        <position position="322"/>
    </location>
    <ligand>
        <name>substrate</name>
    </ligand>
</feature>
<dbReference type="GO" id="GO:0008834">
    <property type="term" value="F:ditrans,polycis-undecaprenyl-diphosphate synthase [(2E,6E)-farnesyl-diphosphate specific] activity"/>
    <property type="evidence" value="ECO:0007669"/>
    <property type="project" value="TreeGrafter"/>
</dbReference>
<evidence type="ECO:0000256" key="3">
    <source>
        <dbReference type="ARBA" id="ARBA00022842"/>
    </source>
</evidence>
<comment type="similarity">
    <text evidence="4">Belongs to the UPP synthase family.</text>
</comment>
<evidence type="ECO:0000256" key="1">
    <source>
        <dbReference type="ARBA" id="ARBA00022679"/>
    </source>
</evidence>
<feature type="binding site" evidence="4">
    <location>
        <begin position="479"/>
        <end position="481"/>
    </location>
    <ligand>
        <name>substrate</name>
    </ligand>
</feature>
<keyword evidence="2 4" id="KW-0479">Metal-binding</keyword>
<dbReference type="Proteomes" id="UP000182375">
    <property type="component" value="Unassembled WGS sequence"/>
</dbReference>
<comment type="subunit">
    <text evidence="4">Homodimer.</text>
</comment>
<name>A0A1H4MRA7_9ACTN</name>
<dbReference type="Gene3D" id="1.10.600.10">
    <property type="entry name" value="Farnesyl Diphosphate Synthase"/>
    <property type="match status" value="1"/>
</dbReference>
<accession>A0A1H4MRA7</accession>
<dbReference type="SUPFAM" id="SSF48576">
    <property type="entry name" value="Terpenoid synthases"/>
    <property type="match status" value="1"/>
</dbReference>
<dbReference type="STRING" id="67331.SAMN04490357_0561"/>
<dbReference type="RefSeq" id="WP_074990360.1">
    <property type="nucleotide sequence ID" value="NZ_FNTD01000004.1"/>
</dbReference>
<dbReference type="InterPro" id="IPR018520">
    <property type="entry name" value="UPP_synth-like_CS"/>
</dbReference>
<dbReference type="GO" id="GO:0005829">
    <property type="term" value="C:cytosol"/>
    <property type="evidence" value="ECO:0007669"/>
    <property type="project" value="TreeGrafter"/>
</dbReference>
<protein>
    <recommendedName>
        <fullName evidence="4">Isoprenyl transferase</fullName>
        <ecNumber evidence="4">2.5.1.-</ecNumber>
    </recommendedName>
</protein>
<dbReference type="GO" id="GO:0016094">
    <property type="term" value="P:polyprenol biosynthetic process"/>
    <property type="evidence" value="ECO:0007669"/>
    <property type="project" value="TreeGrafter"/>
</dbReference>
<dbReference type="NCBIfam" id="TIGR00055">
    <property type="entry name" value="uppS"/>
    <property type="match status" value="1"/>
</dbReference>
<feature type="binding site" evidence="4">
    <location>
        <begin position="306"/>
        <end position="309"/>
    </location>
    <ligand>
        <name>substrate</name>
    </ligand>
</feature>
<dbReference type="PROSITE" id="PS01066">
    <property type="entry name" value="UPP_SYNTHASE"/>
    <property type="match status" value="1"/>
</dbReference>
<dbReference type="GO" id="GO:0005886">
    <property type="term" value="C:plasma membrane"/>
    <property type="evidence" value="ECO:0007669"/>
    <property type="project" value="TreeGrafter"/>
</dbReference>
<feature type="binding site" evidence="4">
    <location>
        <position position="354"/>
    </location>
    <ligand>
        <name>substrate</name>
    </ligand>
</feature>
<dbReference type="Pfam" id="PF00494">
    <property type="entry name" value="SQS_PSY"/>
    <property type="match status" value="1"/>
</dbReference>
<proteinExistence type="inferred from homology"/>
<dbReference type="GeneID" id="95509833"/>
<evidence type="ECO:0000256" key="4">
    <source>
        <dbReference type="HAMAP-Rule" id="MF_01139"/>
    </source>
</evidence>
<dbReference type="EMBL" id="FNTD01000004">
    <property type="protein sequence ID" value="SEB85519.1"/>
    <property type="molecule type" value="Genomic_DNA"/>
</dbReference>
<dbReference type="PANTHER" id="PTHR10291:SF0">
    <property type="entry name" value="DEHYDRODOLICHYL DIPHOSPHATE SYNTHASE 2"/>
    <property type="match status" value="1"/>
</dbReference>
<evidence type="ECO:0000256" key="2">
    <source>
        <dbReference type="ARBA" id="ARBA00022723"/>
    </source>
</evidence>
<dbReference type="InterPro" id="IPR036424">
    <property type="entry name" value="UPP_synth-like_sf"/>
</dbReference>
<keyword evidence="1 4" id="KW-0808">Transferase</keyword>
<feature type="binding site" evidence="4">
    <location>
        <position position="492"/>
    </location>
    <ligand>
        <name>Mg(2+)</name>
        <dbReference type="ChEBI" id="CHEBI:18420"/>
    </ligand>
</feature>
<evidence type="ECO:0000313" key="6">
    <source>
        <dbReference type="Proteomes" id="UP000182375"/>
    </source>
</evidence>
<dbReference type="Pfam" id="PF01255">
    <property type="entry name" value="Prenyltransf"/>
    <property type="match status" value="1"/>
</dbReference>
<dbReference type="InterPro" id="IPR008949">
    <property type="entry name" value="Isoprenoid_synthase_dom_sf"/>
</dbReference>
<keyword evidence="3 4" id="KW-0460">Magnesium</keyword>
<feature type="binding site" evidence="4">
    <location>
        <begin position="350"/>
        <end position="352"/>
    </location>
    <ligand>
        <name>substrate</name>
    </ligand>
</feature>
<comment type="function">
    <text evidence="4">Catalyzes the condensation of isopentenyl diphosphate (IPP) with allylic pyrophosphates generating different type of terpenoids.</text>
</comment>